<keyword evidence="5" id="KW-1185">Reference proteome</keyword>
<dbReference type="InterPro" id="IPR050287">
    <property type="entry name" value="MTA/SAH_deaminase"/>
</dbReference>
<dbReference type="SUPFAM" id="SSF51556">
    <property type="entry name" value="Metallo-dependent hydrolases"/>
    <property type="match status" value="1"/>
</dbReference>
<dbReference type="Gene3D" id="3.20.20.140">
    <property type="entry name" value="Metal-dependent hydrolases"/>
    <property type="match status" value="1"/>
</dbReference>
<dbReference type="PANTHER" id="PTHR43794">
    <property type="entry name" value="AMINOHYDROLASE SSNA-RELATED"/>
    <property type="match status" value="1"/>
</dbReference>
<feature type="domain" description="Amidohydrolase-related" evidence="3">
    <location>
        <begin position="61"/>
        <end position="444"/>
    </location>
</feature>
<dbReference type="SUPFAM" id="SSF51338">
    <property type="entry name" value="Composite domain of metallo-dependent hydrolases"/>
    <property type="match status" value="1"/>
</dbReference>
<dbReference type="Proteomes" id="UP001501337">
    <property type="component" value="Unassembled WGS sequence"/>
</dbReference>
<proteinExistence type="inferred from homology"/>
<accession>A0ABP7NS52</accession>
<evidence type="ECO:0000259" key="3">
    <source>
        <dbReference type="Pfam" id="PF01979"/>
    </source>
</evidence>
<sequence>MKESIFKAKWIVRGAIDRDRADVLENGALFQRDGVIVDIGPLAEIEAKYPSAEVIGSDDHIILPGFVNAHHHVGVTPLQLGSPDHPLELWFASRMSARDIDKYLDTLYSAFEMIASGITTVQHIHGWMPGPLEQINKAALQVVNAYRDVGMRASYCYAVREQNRLVYESDEAFVARLPADLQASVAEHLKKQAIPFADNLALYDNLVAENEGQTRTRIQLAPANLHWCSDNALSALEERSLRDDAPMHMHLVETAYQKEYARRRTGTTALKHLGKLGILSPRLTLGHGVWLTEEDIEIAAQHGVCICHNCSSNFRLRSGVAPLNAFEKHGMTVGIGLDEAGINEDRDMLQEMRLVLRAHRVPGMDDVVPTGPQVLRMATEHGAMTTPFGKDIGRLDPGRMADFVVIDHRKALWPYQDDQIPILDSIMQRAKTQSVDKTVVGGEVIYDNGRFTRVDRDQVLNEIAEQLSKPRTAEEEQRIHLAKAVFPHVKKFYEGYLDGEKREPFYAPSSQV</sequence>
<reference evidence="5" key="1">
    <citation type="journal article" date="2019" name="Int. J. Syst. Evol. Microbiol.">
        <title>The Global Catalogue of Microorganisms (GCM) 10K type strain sequencing project: providing services to taxonomists for standard genome sequencing and annotation.</title>
        <authorList>
            <consortium name="The Broad Institute Genomics Platform"/>
            <consortium name="The Broad Institute Genome Sequencing Center for Infectious Disease"/>
            <person name="Wu L."/>
            <person name="Ma J."/>
        </authorList>
    </citation>
    <scope>NUCLEOTIDE SEQUENCE [LARGE SCALE GENOMIC DNA]</scope>
    <source>
        <strain evidence="5">JCM 17555</strain>
    </source>
</reference>
<name>A0ABP7NS52_9GAMM</name>
<comment type="similarity">
    <text evidence="1">Belongs to the metallo-dependent hydrolases superfamily. ATZ/TRZ family.</text>
</comment>
<dbReference type="Gene3D" id="2.30.40.10">
    <property type="entry name" value="Urease, subunit C, domain 1"/>
    <property type="match status" value="1"/>
</dbReference>
<evidence type="ECO:0000313" key="5">
    <source>
        <dbReference type="Proteomes" id="UP001501337"/>
    </source>
</evidence>
<dbReference type="EMBL" id="BAABBO010000002">
    <property type="protein sequence ID" value="GAA3952859.1"/>
    <property type="molecule type" value="Genomic_DNA"/>
</dbReference>
<evidence type="ECO:0000256" key="1">
    <source>
        <dbReference type="ARBA" id="ARBA00006745"/>
    </source>
</evidence>
<evidence type="ECO:0000313" key="4">
    <source>
        <dbReference type="EMBL" id="GAA3952859.1"/>
    </source>
</evidence>
<keyword evidence="2" id="KW-0378">Hydrolase</keyword>
<dbReference type="RefSeq" id="WP_344803903.1">
    <property type="nucleotide sequence ID" value="NZ_BAABBO010000002.1"/>
</dbReference>
<comment type="caution">
    <text evidence="4">The sequence shown here is derived from an EMBL/GenBank/DDBJ whole genome shotgun (WGS) entry which is preliminary data.</text>
</comment>
<dbReference type="InterPro" id="IPR006680">
    <property type="entry name" value="Amidohydro-rel"/>
</dbReference>
<organism evidence="4 5">
    <name type="scientific">Allohahella marinimesophila</name>
    <dbReference type="NCBI Taxonomy" id="1054972"/>
    <lineage>
        <taxon>Bacteria</taxon>
        <taxon>Pseudomonadati</taxon>
        <taxon>Pseudomonadota</taxon>
        <taxon>Gammaproteobacteria</taxon>
        <taxon>Oceanospirillales</taxon>
        <taxon>Hahellaceae</taxon>
        <taxon>Allohahella</taxon>
    </lineage>
</organism>
<protein>
    <submittedName>
        <fullName evidence="4">Amidohydrolase family protein</fullName>
    </submittedName>
</protein>
<dbReference type="InterPro" id="IPR032466">
    <property type="entry name" value="Metal_Hydrolase"/>
</dbReference>
<gene>
    <name evidence="4" type="ORF">GCM10022278_09750</name>
</gene>
<dbReference type="Pfam" id="PF01979">
    <property type="entry name" value="Amidohydro_1"/>
    <property type="match status" value="1"/>
</dbReference>
<dbReference type="InterPro" id="IPR011059">
    <property type="entry name" value="Metal-dep_hydrolase_composite"/>
</dbReference>
<dbReference type="PANTHER" id="PTHR43794:SF11">
    <property type="entry name" value="AMIDOHYDROLASE-RELATED DOMAIN-CONTAINING PROTEIN"/>
    <property type="match status" value="1"/>
</dbReference>
<evidence type="ECO:0000256" key="2">
    <source>
        <dbReference type="ARBA" id="ARBA00022801"/>
    </source>
</evidence>